<dbReference type="InterPro" id="IPR050431">
    <property type="entry name" value="Adaptor_comp_med_subunit"/>
</dbReference>
<dbReference type="GO" id="GO:0016192">
    <property type="term" value="P:vesicle-mediated transport"/>
    <property type="evidence" value="ECO:0007669"/>
    <property type="project" value="InterPro"/>
</dbReference>
<dbReference type="SUPFAM" id="SSF49447">
    <property type="entry name" value="Second domain of Mu2 adaptin subunit (ap50) of ap2 adaptor"/>
    <property type="match status" value="1"/>
</dbReference>
<evidence type="ECO:0000256" key="2">
    <source>
        <dbReference type="ARBA" id="ARBA00022448"/>
    </source>
</evidence>
<reference evidence="6" key="2">
    <citation type="submission" date="2014-07" db="EMBL/GenBank/DDBJ databases">
        <authorList>
            <person name="Hull J."/>
        </authorList>
    </citation>
    <scope>NUCLEOTIDE SEQUENCE</scope>
</reference>
<dbReference type="InterPro" id="IPR028565">
    <property type="entry name" value="MHD"/>
</dbReference>
<proteinExistence type="predicted"/>
<dbReference type="Pfam" id="PF00928">
    <property type="entry name" value="Adap_comp_sub"/>
    <property type="match status" value="1"/>
</dbReference>
<dbReference type="PROSITE" id="PS00991">
    <property type="entry name" value="CLAT_ADAPTOR_M_2"/>
    <property type="match status" value="1"/>
</dbReference>
<evidence type="ECO:0000256" key="4">
    <source>
        <dbReference type="ARBA" id="ARBA00023136"/>
    </source>
</evidence>
<keyword evidence="3" id="KW-0653">Protein transport</keyword>
<dbReference type="PANTHER" id="PTHR10529">
    <property type="entry name" value="AP COMPLEX SUBUNIT MU"/>
    <property type="match status" value="1"/>
</dbReference>
<dbReference type="GO" id="GO:0030131">
    <property type="term" value="C:clathrin adaptor complex"/>
    <property type="evidence" value="ECO:0007669"/>
    <property type="project" value="InterPro"/>
</dbReference>
<feature type="domain" description="MHD" evidence="5">
    <location>
        <begin position="1"/>
        <end position="157"/>
    </location>
</feature>
<dbReference type="GO" id="GO:0012505">
    <property type="term" value="C:endomembrane system"/>
    <property type="evidence" value="ECO:0007669"/>
    <property type="project" value="UniProtKB-SubCell"/>
</dbReference>
<dbReference type="EMBL" id="GBHO01043667">
    <property type="protein sequence ID" value="JAF99936.1"/>
    <property type="molecule type" value="Transcribed_RNA"/>
</dbReference>
<dbReference type="AlphaFoldDB" id="A0A0A9VUJ8"/>
<evidence type="ECO:0000259" key="5">
    <source>
        <dbReference type="PROSITE" id="PS51072"/>
    </source>
</evidence>
<reference evidence="6" key="1">
    <citation type="journal article" date="2014" name="PLoS ONE">
        <title>Transcriptome-Based Identification of ABC Transporters in the Western Tarnished Plant Bug Lygus hesperus.</title>
        <authorList>
            <person name="Hull J.J."/>
            <person name="Chaney K."/>
            <person name="Geib S.M."/>
            <person name="Fabrick J.A."/>
            <person name="Brent C.S."/>
            <person name="Walsh D."/>
            <person name="Lavine L.C."/>
        </authorList>
    </citation>
    <scope>NUCLEOTIDE SEQUENCE</scope>
</reference>
<accession>A0A0A9VUJ8</accession>
<dbReference type="PROSITE" id="PS51072">
    <property type="entry name" value="MHD"/>
    <property type="match status" value="1"/>
</dbReference>
<dbReference type="GO" id="GO:0006886">
    <property type="term" value="P:intracellular protein transport"/>
    <property type="evidence" value="ECO:0007669"/>
    <property type="project" value="InterPro"/>
</dbReference>
<dbReference type="InterPro" id="IPR018240">
    <property type="entry name" value="Clathrin_mu_CS"/>
</dbReference>
<sequence length="157" mass="17671">PECKVSLNEVINIDSAKTKNKKSSSRNIVIDDVSFHRCVSLSKFEQDHSISFIPPDGEFTLMKYRITNRVVIPFIVTPVIIFAGRHKVEFKITLKRNFARNFVATNVAVIIPVPPNTASAKCSTTQGRARLVEGKHVIVWSIPRYADTDVYLLRAEA</sequence>
<comment type="subcellular location">
    <subcellularLocation>
        <location evidence="1">Endomembrane system</location>
    </subcellularLocation>
</comment>
<evidence type="ECO:0000256" key="3">
    <source>
        <dbReference type="ARBA" id="ARBA00022927"/>
    </source>
</evidence>
<evidence type="ECO:0000256" key="1">
    <source>
        <dbReference type="ARBA" id="ARBA00004308"/>
    </source>
</evidence>
<evidence type="ECO:0000313" key="6">
    <source>
        <dbReference type="EMBL" id="JAF99936.1"/>
    </source>
</evidence>
<dbReference type="InterPro" id="IPR036168">
    <property type="entry name" value="AP2_Mu_C_sf"/>
</dbReference>
<keyword evidence="4" id="KW-0472">Membrane</keyword>
<name>A0A0A9VUJ8_LYGHE</name>
<keyword evidence="2" id="KW-0813">Transport</keyword>
<organism evidence="6">
    <name type="scientific">Lygus hesperus</name>
    <name type="common">Western plant bug</name>
    <dbReference type="NCBI Taxonomy" id="30085"/>
    <lineage>
        <taxon>Eukaryota</taxon>
        <taxon>Metazoa</taxon>
        <taxon>Ecdysozoa</taxon>
        <taxon>Arthropoda</taxon>
        <taxon>Hexapoda</taxon>
        <taxon>Insecta</taxon>
        <taxon>Pterygota</taxon>
        <taxon>Neoptera</taxon>
        <taxon>Paraneoptera</taxon>
        <taxon>Hemiptera</taxon>
        <taxon>Heteroptera</taxon>
        <taxon>Panheteroptera</taxon>
        <taxon>Cimicomorpha</taxon>
        <taxon>Miridae</taxon>
        <taxon>Mirini</taxon>
        <taxon>Lygus</taxon>
    </lineage>
</organism>
<dbReference type="PRINTS" id="PR00314">
    <property type="entry name" value="CLATHRINADPT"/>
</dbReference>
<dbReference type="InterPro" id="IPR001392">
    <property type="entry name" value="Clathrin_mu"/>
</dbReference>
<gene>
    <name evidence="6" type="primary">apm2_0</name>
    <name evidence="6" type="ORF">CM83_3143</name>
</gene>
<dbReference type="Gene3D" id="2.60.40.1170">
    <property type="entry name" value="Mu homology domain, subdomain B"/>
    <property type="match status" value="2"/>
</dbReference>
<protein>
    <submittedName>
        <fullName evidence="6">AP-2 complex subunit mu</fullName>
    </submittedName>
</protein>
<feature type="non-terminal residue" evidence="6">
    <location>
        <position position="1"/>
    </location>
</feature>